<evidence type="ECO:0000313" key="10">
    <source>
        <dbReference type="EMBL" id="TQR32928.1"/>
    </source>
</evidence>
<dbReference type="InterPro" id="IPR000808">
    <property type="entry name" value="Mrp-like_CS"/>
</dbReference>
<dbReference type="GO" id="GO:0140663">
    <property type="term" value="F:ATP-dependent FeS chaperone activity"/>
    <property type="evidence" value="ECO:0007669"/>
    <property type="project" value="InterPro"/>
</dbReference>
<evidence type="ECO:0000259" key="9">
    <source>
        <dbReference type="Pfam" id="PF01883"/>
    </source>
</evidence>
<evidence type="ECO:0000313" key="11">
    <source>
        <dbReference type="Proteomes" id="UP000317944"/>
    </source>
</evidence>
<dbReference type="Proteomes" id="UP000317944">
    <property type="component" value="Unassembled WGS sequence"/>
</dbReference>
<dbReference type="InterPro" id="IPR019591">
    <property type="entry name" value="Mrp/NBP35_ATP-bd"/>
</dbReference>
<dbReference type="InterPro" id="IPR002744">
    <property type="entry name" value="MIP18-like"/>
</dbReference>
<evidence type="ECO:0000256" key="7">
    <source>
        <dbReference type="ARBA" id="ARBA00023014"/>
    </source>
</evidence>
<dbReference type="SUPFAM" id="SSF117916">
    <property type="entry name" value="Fe-S cluster assembly (FSCA) domain-like"/>
    <property type="match status" value="1"/>
</dbReference>
<keyword evidence="4 8" id="KW-0547">Nucleotide-binding</keyword>
<dbReference type="AlphaFoldDB" id="A0A544UIQ7"/>
<comment type="similarity">
    <text evidence="8">Belongs to the Mrp/NBP35 ATP-binding proteins family.</text>
</comment>
<evidence type="ECO:0000256" key="6">
    <source>
        <dbReference type="ARBA" id="ARBA00023004"/>
    </source>
</evidence>
<dbReference type="PANTHER" id="PTHR42961">
    <property type="entry name" value="IRON-SULFUR PROTEIN NUBPL"/>
    <property type="match status" value="1"/>
</dbReference>
<dbReference type="Gene3D" id="3.30.300.130">
    <property type="entry name" value="Fe-S cluster assembly (FSCA)"/>
    <property type="match status" value="1"/>
</dbReference>
<dbReference type="Gene3D" id="3.40.50.300">
    <property type="entry name" value="P-loop containing nucleotide triphosphate hydrolases"/>
    <property type="match status" value="1"/>
</dbReference>
<organism evidence="10 11">
    <name type="scientific">Lysinibacillus sphaericus</name>
    <name type="common">Bacillus sphaericus</name>
    <dbReference type="NCBI Taxonomy" id="1421"/>
    <lineage>
        <taxon>Bacteria</taxon>
        <taxon>Bacillati</taxon>
        <taxon>Bacillota</taxon>
        <taxon>Bacilli</taxon>
        <taxon>Bacillales</taxon>
        <taxon>Bacillaceae</taxon>
        <taxon>Lysinibacillus</taxon>
    </lineage>
</organism>
<proteinExistence type="inferred from homology"/>
<dbReference type="InterPro" id="IPR033756">
    <property type="entry name" value="YlxH/NBP35"/>
</dbReference>
<dbReference type="InterPro" id="IPR027417">
    <property type="entry name" value="P-loop_NTPase"/>
</dbReference>
<dbReference type="RefSeq" id="WP_142509073.1">
    <property type="nucleotide sequence ID" value="NZ_SADV01000008.1"/>
</dbReference>
<feature type="binding site" evidence="8">
    <location>
        <begin position="119"/>
        <end position="126"/>
    </location>
    <ligand>
        <name>ATP</name>
        <dbReference type="ChEBI" id="CHEBI:30616"/>
    </ligand>
</feature>
<dbReference type="SUPFAM" id="SSF52540">
    <property type="entry name" value="P-loop containing nucleoside triphosphate hydrolases"/>
    <property type="match status" value="1"/>
</dbReference>
<feature type="domain" description="MIP18 family-like" evidence="9">
    <location>
        <begin position="5"/>
        <end position="72"/>
    </location>
</feature>
<dbReference type="GO" id="GO:0016226">
    <property type="term" value="P:iron-sulfur cluster assembly"/>
    <property type="evidence" value="ECO:0007669"/>
    <property type="project" value="InterPro"/>
</dbReference>
<dbReference type="InterPro" id="IPR034904">
    <property type="entry name" value="FSCA_dom_sf"/>
</dbReference>
<evidence type="ECO:0000256" key="8">
    <source>
        <dbReference type="HAMAP-Rule" id="MF_02040"/>
    </source>
</evidence>
<dbReference type="OrthoDB" id="9809679at2"/>
<comment type="subunit">
    <text evidence="8">Homodimer.</text>
</comment>
<dbReference type="InterPro" id="IPR044304">
    <property type="entry name" value="NUBPL-like"/>
</dbReference>
<comment type="similarity">
    <text evidence="2">In the C-terminal section; belongs to the Mrp/NBP35 ATP-binding proteins family.</text>
</comment>
<dbReference type="GO" id="GO:0046872">
    <property type="term" value="F:metal ion binding"/>
    <property type="evidence" value="ECO:0007669"/>
    <property type="project" value="UniProtKB-KW"/>
</dbReference>
<dbReference type="CDD" id="cd02037">
    <property type="entry name" value="Mrp_NBP35"/>
    <property type="match status" value="1"/>
</dbReference>
<evidence type="ECO:0000256" key="1">
    <source>
        <dbReference type="ARBA" id="ARBA00007352"/>
    </source>
</evidence>
<accession>A0A544UIQ7</accession>
<dbReference type="EMBL" id="SADV01000008">
    <property type="protein sequence ID" value="TQR32928.1"/>
    <property type="molecule type" value="Genomic_DNA"/>
</dbReference>
<comment type="caution">
    <text evidence="10">The sequence shown here is derived from an EMBL/GenBank/DDBJ whole genome shotgun (WGS) entry which is preliminary data.</text>
</comment>
<sequence length="348" mass="38049">MLTNEHIIKTLQKIDDPELHKSIVDLNMVRNIQVNGTDISLDIILTIQGCPLKAKIQQDVEEALKAIGASKVSITFGSMTDDERRSLTASLKSEKVTDKGMPKMLLPDSGVKFIAVTSGKGGVGKSTVTINLAVALARLGKRVGILDADIYGFSIPAMMKIQQKPTMIDQTAIPVISHGVKIMSMGFFTNENQPVMWRGPMLNKWIRNFLVNTHWDELDYLLIDLPPGTGDVAIDMAAMIPQAQEIIVTTPHLAASHVASRAGLMAQHTKHTILGVVENMAYFENSNGEKNYLFGQGGAEKLADELQTSILAQVPFAQPEENTGSSVYDEDSIIGEVFAHLAEDMMYQ</sequence>
<dbReference type="Pfam" id="PF01883">
    <property type="entry name" value="FeS_assembly_P"/>
    <property type="match status" value="1"/>
</dbReference>
<keyword evidence="6 8" id="KW-0408">Iron</keyword>
<evidence type="ECO:0000256" key="2">
    <source>
        <dbReference type="ARBA" id="ARBA00008205"/>
    </source>
</evidence>
<dbReference type="PROSITE" id="PS01215">
    <property type="entry name" value="MRP"/>
    <property type="match status" value="1"/>
</dbReference>
<dbReference type="PANTHER" id="PTHR42961:SF2">
    <property type="entry name" value="IRON-SULFUR PROTEIN NUBPL"/>
    <property type="match status" value="1"/>
</dbReference>
<keyword evidence="5 8" id="KW-0067">ATP-binding</keyword>
<dbReference type="Pfam" id="PF10609">
    <property type="entry name" value="ParA"/>
    <property type="match status" value="1"/>
</dbReference>
<dbReference type="HAMAP" id="MF_02040">
    <property type="entry name" value="Mrp_NBP35"/>
    <property type="match status" value="1"/>
</dbReference>
<evidence type="ECO:0000256" key="5">
    <source>
        <dbReference type="ARBA" id="ARBA00022840"/>
    </source>
</evidence>
<keyword evidence="8" id="KW-0378">Hydrolase</keyword>
<keyword evidence="3 8" id="KW-0479">Metal-binding</keyword>
<gene>
    <name evidence="10" type="ORF">C7Y47_12475</name>
</gene>
<evidence type="ECO:0000256" key="4">
    <source>
        <dbReference type="ARBA" id="ARBA00022741"/>
    </source>
</evidence>
<keyword evidence="7 8" id="KW-0411">Iron-sulfur</keyword>
<reference evidence="10 11" key="1">
    <citation type="submission" date="2018-03" db="EMBL/GenBank/DDBJ databases">
        <title>Aerobic endospore-forming bacteria genome sequencing and assembly.</title>
        <authorList>
            <person name="Cavalcante D.A."/>
            <person name="Driks A."/>
            <person name="Putonti C."/>
            <person name="De-Souza M.T."/>
        </authorList>
    </citation>
    <scope>NUCLEOTIDE SEQUENCE [LARGE SCALE GENOMIC DNA]</scope>
    <source>
        <strain evidence="10 11">SDF0037</strain>
    </source>
</reference>
<dbReference type="GO" id="GO:0051539">
    <property type="term" value="F:4 iron, 4 sulfur cluster binding"/>
    <property type="evidence" value="ECO:0007669"/>
    <property type="project" value="TreeGrafter"/>
</dbReference>
<dbReference type="GO" id="GO:0005524">
    <property type="term" value="F:ATP binding"/>
    <property type="evidence" value="ECO:0007669"/>
    <property type="project" value="UniProtKB-UniRule"/>
</dbReference>
<protein>
    <recommendedName>
        <fullName evidence="8">Iron-sulfur cluster carrier protein</fullName>
    </recommendedName>
</protein>
<evidence type="ECO:0000256" key="3">
    <source>
        <dbReference type="ARBA" id="ARBA00022723"/>
    </source>
</evidence>
<comment type="function">
    <text evidence="8">Binds and transfers iron-sulfur (Fe-S) clusters to target apoproteins. Can hydrolyze ATP.</text>
</comment>
<name>A0A544UIQ7_LYSSH</name>
<dbReference type="GO" id="GO:0016887">
    <property type="term" value="F:ATP hydrolysis activity"/>
    <property type="evidence" value="ECO:0007669"/>
    <property type="project" value="UniProtKB-UniRule"/>
</dbReference>
<comment type="similarity">
    <text evidence="1">In the N-terminal section; belongs to the MIP18 family.</text>
</comment>